<proteinExistence type="predicted"/>
<feature type="chain" id="PRO_5043878911" evidence="2">
    <location>
        <begin position="21"/>
        <end position="390"/>
    </location>
</feature>
<name>A0AAW2YUV0_9EUKA</name>
<dbReference type="SUPFAM" id="SSF50969">
    <property type="entry name" value="YVTN repeat-like/Quinoprotein amine dehydrogenase"/>
    <property type="match status" value="1"/>
</dbReference>
<dbReference type="EMBL" id="JAOPGA020000657">
    <property type="protein sequence ID" value="KAL0480419.1"/>
    <property type="molecule type" value="Genomic_DNA"/>
</dbReference>
<keyword evidence="1" id="KW-0812">Transmembrane</keyword>
<sequence>MKSKPLATLLLCTFFIYSLCDLTNNVRELFADRNIVEGRLVTGGKRAYYVNPTTNLITAFYFNSNYPADTKSIPGYSDTSAFKLQSFFTESENIIRVFATASTGVDMISYDFDKSIIISTKRMNFKRVVCSVRDPSTKLMWVNDGNQLFIIDEAMSYAQKKNPIKLISTFPSSSTLCQLDSTHKRVFFISDSGVNIFDSKKLILIQKIAVLNLSKKIVNILVDSIQNKIYVSSDDGRVIRIGGRTYALSTTKLQIKPTSAFLDPSKGIAYFLSASNIVSSVNYDTSSSLKLLSSDKKILGLGIYDTNTQVAYVLQEGKGVFAMSEHAFSYFYLTTGNVVGIVTLMCLAVISLICVLYIGCCCELQNKQKYSSVPNNEYELAHKSDEDDGY</sequence>
<gene>
    <name evidence="3" type="ORF">AKO1_011059</name>
</gene>
<dbReference type="Gene3D" id="2.130.10.10">
    <property type="entry name" value="YVTN repeat-like/Quinoprotein amine dehydrogenase"/>
    <property type="match status" value="1"/>
</dbReference>
<keyword evidence="2" id="KW-0732">Signal</keyword>
<organism evidence="3 4">
    <name type="scientific">Acrasis kona</name>
    <dbReference type="NCBI Taxonomy" id="1008807"/>
    <lineage>
        <taxon>Eukaryota</taxon>
        <taxon>Discoba</taxon>
        <taxon>Heterolobosea</taxon>
        <taxon>Tetramitia</taxon>
        <taxon>Eutetramitia</taxon>
        <taxon>Acrasidae</taxon>
        <taxon>Acrasis</taxon>
    </lineage>
</organism>
<evidence type="ECO:0000313" key="4">
    <source>
        <dbReference type="Proteomes" id="UP001431209"/>
    </source>
</evidence>
<dbReference type="AlphaFoldDB" id="A0AAW2YUV0"/>
<feature type="transmembrane region" description="Helical" evidence="1">
    <location>
        <begin position="338"/>
        <end position="360"/>
    </location>
</feature>
<evidence type="ECO:0000256" key="2">
    <source>
        <dbReference type="SAM" id="SignalP"/>
    </source>
</evidence>
<evidence type="ECO:0000313" key="3">
    <source>
        <dbReference type="EMBL" id="KAL0480419.1"/>
    </source>
</evidence>
<dbReference type="InterPro" id="IPR011044">
    <property type="entry name" value="Quino_amine_DH_bsu"/>
</dbReference>
<evidence type="ECO:0000256" key="1">
    <source>
        <dbReference type="SAM" id="Phobius"/>
    </source>
</evidence>
<comment type="caution">
    <text evidence="3">The sequence shown here is derived from an EMBL/GenBank/DDBJ whole genome shotgun (WGS) entry which is preliminary data.</text>
</comment>
<keyword evidence="1" id="KW-1133">Transmembrane helix</keyword>
<feature type="signal peptide" evidence="2">
    <location>
        <begin position="1"/>
        <end position="20"/>
    </location>
</feature>
<reference evidence="3 4" key="1">
    <citation type="submission" date="2024-03" db="EMBL/GenBank/DDBJ databases">
        <title>The Acrasis kona genome and developmental transcriptomes reveal deep origins of eukaryotic multicellular pathways.</title>
        <authorList>
            <person name="Sheikh S."/>
            <person name="Fu C.-J."/>
            <person name="Brown M.W."/>
            <person name="Baldauf S.L."/>
        </authorList>
    </citation>
    <scope>NUCLEOTIDE SEQUENCE [LARGE SCALE GENOMIC DNA]</scope>
    <source>
        <strain evidence="3 4">ATCC MYA-3509</strain>
    </source>
</reference>
<accession>A0AAW2YUV0</accession>
<dbReference type="Proteomes" id="UP001431209">
    <property type="component" value="Unassembled WGS sequence"/>
</dbReference>
<keyword evidence="4" id="KW-1185">Reference proteome</keyword>
<dbReference type="InterPro" id="IPR015943">
    <property type="entry name" value="WD40/YVTN_repeat-like_dom_sf"/>
</dbReference>
<keyword evidence="1" id="KW-0472">Membrane</keyword>
<protein>
    <submittedName>
        <fullName evidence="3">Phosphoenolpyruvate carboxykinase</fullName>
    </submittedName>
</protein>